<reference evidence="6" key="1">
    <citation type="journal article" date="2023" name="Mol. Phylogenet. Evol.">
        <title>Genome-scale phylogeny and comparative genomics of the fungal order Sordariales.</title>
        <authorList>
            <person name="Hensen N."/>
            <person name="Bonometti L."/>
            <person name="Westerberg I."/>
            <person name="Brannstrom I.O."/>
            <person name="Guillou S."/>
            <person name="Cros-Aarteil S."/>
            <person name="Calhoun S."/>
            <person name="Haridas S."/>
            <person name="Kuo A."/>
            <person name="Mondo S."/>
            <person name="Pangilinan J."/>
            <person name="Riley R."/>
            <person name="LaButti K."/>
            <person name="Andreopoulos B."/>
            <person name="Lipzen A."/>
            <person name="Chen C."/>
            <person name="Yan M."/>
            <person name="Daum C."/>
            <person name="Ng V."/>
            <person name="Clum A."/>
            <person name="Steindorff A."/>
            <person name="Ohm R.A."/>
            <person name="Martin F."/>
            <person name="Silar P."/>
            <person name="Natvig D.O."/>
            <person name="Lalanne C."/>
            <person name="Gautier V."/>
            <person name="Ament-Velasquez S.L."/>
            <person name="Kruys A."/>
            <person name="Hutchinson M.I."/>
            <person name="Powell A.J."/>
            <person name="Barry K."/>
            <person name="Miller A.N."/>
            <person name="Grigoriev I.V."/>
            <person name="Debuchy R."/>
            <person name="Gladieux P."/>
            <person name="Hiltunen Thoren M."/>
            <person name="Johannesson H."/>
        </authorList>
    </citation>
    <scope>NUCLEOTIDE SEQUENCE</scope>
    <source>
        <strain evidence="6">PSN309</strain>
    </source>
</reference>
<sequence>MFTALISTARPPPPLPVDDGKPKFPQYLLPTIRLGLRRNRTRTRPPSQSDIPSLSTSPSSSISSSHIEITQPDTLRCLNCRSDLAFSTQIISKGFHGRHGRALLVSPPPSSSSSSSLSGVIPHYSRKKKGTKNLINIRLGPNETRQLVTGSHVVADIFCSICDSKLGWKYVDAKAPDQKYKVGKFILETAKITVEKHWEDVVPHRSRSSGSRKRANNSDVRGAGGGEDEEVVFDLNDEDECDDMFAGVWDPEVVARRREERVVRQG</sequence>
<evidence type="ECO:0000256" key="1">
    <source>
        <dbReference type="ARBA" id="ARBA00005613"/>
    </source>
</evidence>
<comment type="similarity">
    <text evidence="1">Belongs to the yippee family.</text>
</comment>
<feature type="region of interest" description="Disordered" evidence="4">
    <location>
        <begin position="1"/>
        <end position="66"/>
    </location>
</feature>
<gene>
    <name evidence="6" type="ORF">QBC35DRAFT_504108</name>
</gene>
<dbReference type="AlphaFoldDB" id="A0AAN7AGT8"/>
<evidence type="ECO:0000313" key="6">
    <source>
        <dbReference type="EMBL" id="KAK4185260.1"/>
    </source>
</evidence>
<dbReference type="InterPro" id="IPR039058">
    <property type="entry name" value="Yippee_fam"/>
</dbReference>
<dbReference type="EMBL" id="MU864456">
    <property type="protein sequence ID" value="KAK4185260.1"/>
    <property type="molecule type" value="Genomic_DNA"/>
</dbReference>
<dbReference type="InterPro" id="IPR034751">
    <property type="entry name" value="Yippee"/>
</dbReference>
<protein>
    <submittedName>
        <fullName evidence="6">Yippee-like protein</fullName>
    </submittedName>
</protein>
<evidence type="ECO:0000256" key="4">
    <source>
        <dbReference type="SAM" id="MobiDB-lite"/>
    </source>
</evidence>
<feature type="compositionally biased region" description="Basic residues" evidence="4">
    <location>
        <begin position="204"/>
        <end position="215"/>
    </location>
</feature>
<organism evidence="6 7">
    <name type="scientific">Podospora australis</name>
    <dbReference type="NCBI Taxonomy" id="1536484"/>
    <lineage>
        <taxon>Eukaryota</taxon>
        <taxon>Fungi</taxon>
        <taxon>Dikarya</taxon>
        <taxon>Ascomycota</taxon>
        <taxon>Pezizomycotina</taxon>
        <taxon>Sordariomycetes</taxon>
        <taxon>Sordariomycetidae</taxon>
        <taxon>Sordariales</taxon>
        <taxon>Podosporaceae</taxon>
        <taxon>Podospora</taxon>
    </lineage>
</organism>
<name>A0AAN7AGT8_9PEZI</name>
<evidence type="ECO:0000256" key="2">
    <source>
        <dbReference type="ARBA" id="ARBA00022723"/>
    </source>
</evidence>
<evidence type="ECO:0000259" key="5">
    <source>
        <dbReference type="PROSITE" id="PS51792"/>
    </source>
</evidence>
<evidence type="ECO:0000313" key="7">
    <source>
        <dbReference type="Proteomes" id="UP001302126"/>
    </source>
</evidence>
<dbReference type="GO" id="GO:0046872">
    <property type="term" value="F:metal ion binding"/>
    <property type="evidence" value="ECO:0007669"/>
    <property type="project" value="UniProtKB-KW"/>
</dbReference>
<evidence type="ECO:0000256" key="3">
    <source>
        <dbReference type="ARBA" id="ARBA00022833"/>
    </source>
</evidence>
<feature type="domain" description="Yippee" evidence="5">
    <location>
        <begin position="73"/>
        <end position="196"/>
    </location>
</feature>
<feature type="region of interest" description="Disordered" evidence="4">
    <location>
        <begin position="202"/>
        <end position="229"/>
    </location>
</feature>
<reference evidence="6" key="2">
    <citation type="submission" date="2023-05" db="EMBL/GenBank/DDBJ databases">
        <authorList>
            <consortium name="Lawrence Berkeley National Laboratory"/>
            <person name="Steindorff A."/>
            <person name="Hensen N."/>
            <person name="Bonometti L."/>
            <person name="Westerberg I."/>
            <person name="Brannstrom I.O."/>
            <person name="Guillou S."/>
            <person name="Cros-Aarteil S."/>
            <person name="Calhoun S."/>
            <person name="Haridas S."/>
            <person name="Kuo A."/>
            <person name="Mondo S."/>
            <person name="Pangilinan J."/>
            <person name="Riley R."/>
            <person name="Labutti K."/>
            <person name="Andreopoulos B."/>
            <person name="Lipzen A."/>
            <person name="Chen C."/>
            <person name="Yanf M."/>
            <person name="Daum C."/>
            <person name="Ng V."/>
            <person name="Clum A."/>
            <person name="Ohm R."/>
            <person name="Martin F."/>
            <person name="Silar P."/>
            <person name="Natvig D."/>
            <person name="Lalanne C."/>
            <person name="Gautier V."/>
            <person name="Ament-Velasquez S.L."/>
            <person name="Kruys A."/>
            <person name="Hutchinson M.I."/>
            <person name="Powell A.J."/>
            <person name="Barry K."/>
            <person name="Miller A.N."/>
            <person name="Grigoriev I.V."/>
            <person name="Debuchy R."/>
            <person name="Gladieux P."/>
            <person name="Thoren M.H."/>
            <person name="Johannesson H."/>
        </authorList>
    </citation>
    <scope>NUCLEOTIDE SEQUENCE</scope>
    <source>
        <strain evidence="6">PSN309</strain>
    </source>
</reference>
<dbReference type="Pfam" id="PF03226">
    <property type="entry name" value="Yippee-Mis18"/>
    <property type="match status" value="1"/>
</dbReference>
<comment type="caution">
    <text evidence="6">The sequence shown here is derived from an EMBL/GenBank/DDBJ whole genome shotgun (WGS) entry which is preliminary data.</text>
</comment>
<keyword evidence="3" id="KW-0862">Zinc</keyword>
<dbReference type="PANTHER" id="PTHR13848">
    <property type="entry name" value="PROTEIN YIPPEE-LIKE CG15309-RELATED"/>
    <property type="match status" value="1"/>
</dbReference>
<dbReference type="Proteomes" id="UP001302126">
    <property type="component" value="Unassembled WGS sequence"/>
</dbReference>
<feature type="compositionally biased region" description="Low complexity" evidence="4">
    <location>
        <begin position="44"/>
        <end position="66"/>
    </location>
</feature>
<proteinExistence type="inferred from homology"/>
<dbReference type="PROSITE" id="PS51792">
    <property type="entry name" value="YIPPEE"/>
    <property type="match status" value="1"/>
</dbReference>
<keyword evidence="2" id="KW-0479">Metal-binding</keyword>
<keyword evidence="7" id="KW-1185">Reference proteome</keyword>
<dbReference type="InterPro" id="IPR004910">
    <property type="entry name" value="Yippee/Mis18/Cereblon"/>
</dbReference>
<accession>A0AAN7AGT8</accession>